<feature type="non-terminal residue" evidence="2">
    <location>
        <position position="1"/>
    </location>
</feature>
<name>A0A165MUG3_EXIGL</name>
<gene>
    <name evidence="2" type="ORF">EXIGLDRAFT_605323</name>
</gene>
<dbReference type="Gene3D" id="3.30.420.10">
    <property type="entry name" value="Ribonuclease H-like superfamily/Ribonuclease H"/>
    <property type="match status" value="1"/>
</dbReference>
<dbReference type="OrthoDB" id="2671200at2759"/>
<dbReference type="InParanoid" id="A0A165MUG3"/>
<dbReference type="SUPFAM" id="SSF53098">
    <property type="entry name" value="Ribonuclease H-like"/>
    <property type="match status" value="1"/>
</dbReference>
<sequence>AGSQYALSISWTPGHEGVGGNEAADAAAKMAALSATASSPARALPSFLRKDLPKSKSALRRAFTAELKARWDRLWRQSPRYRRYAHVVEDLSPSKSRRILLSRPRHEMSALVQLRIGHAPLNKHLHRINCAESAACDACSAPAESVRHFVMECPAYAEERWSMRLRLRRESQSLSRILYTESGLNELAKYVARTGRFRSTHSAPIRR</sequence>
<reference evidence="2 3" key="1">
    <citation type="journal article" date="2016" name="Mol. Biol. Evol.">
        <title>Comparative Genomics of Early-Diverging Mushroom-Forming Fungi Provides Insights into the Origins of Lignocellulose Decay Capabilities.</title>
        <authorList>
            <person name="Nagy L.G."/>
            <person name="Riley R."/>
            <person name="Tritt A."/>
            <person name="Adam C."/>
            <person name="Daum C."/>
            <person name="Floudas D."/>
            <person name="Sun H."/>
            <person name="Yadav J.S."/>
            <person name="Pangilinan J."/>
            <person name="Larsson K.H."/>
            <person name="Matsuura K."/>
            <person name="Barry K."/>
            <person name="Labutti K."/>
            <person name="Kuo R."/>
            <person name="Ohm R.A."/>
            <person name="Bhattacharya S.S."/>
            <person name="Shirouzu T."/>
            <person name="Yoshinaga Y."/>
            <person name="Martin F.M."/>
            <person name="Grigoriev I.V."/>
            <person name="Hibbett D.S."/>
        </authorList>
    </citation>
    <scope>NUCLEOTIDE SEQUENCE [LARGE SCALE GENOMIC DNA]</scope>
    <source>
        <strain evidence="2 3">HHB12029</strain>
    </source>
</reference>
<dbReference type="AlphaFoldDB" id="A0A165MUG3"/>
<dbReference type="InterPro" id="IPR012337">
    <property type="entry name" value="RNaseH-like_sf"/>
</dbReference>
<dbReference type="GO" id="GO:0004523">
    <property type="term" value="F:RNA-DNA hybrid ribonuclease activity"/>
    <property type="evidence" value="ECO:0007669"/>
    <property type="project" value="InterPro"/>
</dbReference>
<dbReference type="PROSITE" id="PS50879">
    <property type="entry name" value="RNASE_H_1"/>
    <property type="match status" value="1"/>
</dbReference>
<protein>
    <recommendedName>
        <fullName evidence="1">RNase H type-1 domain-containing protein</fullName>
    </recommendedName>
</protein>
<dbReference type="EMBL" id="KV425906">
    <property type="protein sequence ID" value="KZV99774.1"/>
    <property type="molecule type" value="Genomic_DNA"/>
</dbReference>
<proteinExistence type="predicted"/>
<evidence type="ECO:0000313" key="3">
    <source>
        <dbReference type="Proteomes" id="UP000077266"/>
    </source>
</evidence>
<dbReference type="STRING" id="1314781.A0A165MUG3"/>
<accession>A0A165MUG3</accession>
<dbReference type="InterPro" id="IPR036397">
    <property type="entry name" value="RNaseH_sf"/>
</dbReference>
<feature type="domain" description="RNase H type-1" evidence="1">
    <location>
        <begin position="1"/>
        <end position="33"/>
    </location>
</feature>
<evidence type="ECO:0000259" key="1">
    <source>
        <dbReference type="PROSITE" id="PS50879"/>
    </source>
</evidence>
<dbReference type="Proteomes" id="UP000077266">
    <property type="component" value="Unassembled WGS sequence"/>
</dbReference>
<dbReference type="InterPro" id="IPR002156">
    <property type="entry name" value="RNaseH_domain"/>
</dbReference>
<organism evidence="2 3">
    <name type="scientific">Exidia glandulosa HHB12029</name>
    <dbReference type="NCBI Taxonomy" id="1314781"/>
    <lineage>
        <taxon>Eukaryota</taxon>
        <taxon>Fungi</taxon>
        <taxon>Dikarya</taxon>
        <taxon>Basidiomycota</taxon>
        <taxon>Agaricomycotina</taxon>
        <taxon>Agaricomycetes</taxon>
        <taxon>Auriculariales</taxon>
        <taxon>Exidiaceae</taxon>
        <taxon>Exidia</taxon>
    </lineage>
</organism>
<keyword evidence="3" id="KW-1185">Reference proteome</keyword>
<dbReference type="GO" id="GO:0003676">
    <property type="term" value="F:nucleic acid binding"/>
    <property type="evidence" value="ECO:0007669"/>
    <property type="project" value="InterPro"/>
</dbReference>
<evidence type="ECO:0000313" key="2">
    <source>
        <dbReference type="EMBL" id="KZV99774.1"/>
    </source>
</evidence>